<evidence type="ECO:0000313" key="2">
    <source>
        <dbReference type="EMBL" id="OGY83075.1"/>
    </source>
</evidence>
<dbReference type="STRING" id="1798543.A2898_02225"/>
<feature type="transmembrane region" description="Helical" evidence="1">
    <location>
        <begin position="328"/>
        <end position="345"/>
    </location>
</feature>
<comment type="caution">
    <text evidence="2">The sequence shown here is derived from an EMBL/GenBank/DDBJ whole genome shotgun (WGS) entry which is preliminary data.</text>
</comment>
<organism evidence="2 3">
    <name type="scientific">Candidatus Kerfeldbacteria bacterium RIFCSPLOWO2_01_FULL_48_11</name>
    <dbReference type="NCBI Taxonomy" id="1798543"/>
    <lineage>
        <taxon>Bacteria</taxon>
        <taxon>Candidatus Kerfeldiibacteriota</taxon>
    </lineage>
</organism>
<gene>
    <name evidence="2" type="ORF">A2898_02225</name>
</gene>
<keyword evidence="1" id="KW-1133">Transmembrane helix</keyword>
<reference evidence="2 3" key="1">
    <citation type="journal article" date="2016" name="Nat. Commun.">
        <title>Thousands of microbial genomes shed light on interconnected biogeochemical processes in an aquifer system.</title>
        <authorList>
            <person name="Anantharaman K."/>
            <person name="Brown C.T."/>
            <person name="Hug L.A."/>
            <person name="Sharon I."/>
            <person name="Castelle C.J."/>
            <person name="Probst A.J."/>
            <person name="Thomas B.C."/>
            <person name="Singh A."/>
            <person name="Wilkins M.J."/>
            <person name="Karaoz U."/>
            <person name="Brodie E.L."/>
            <person name="Williams K.H."/>
            <person name="Hubbard S.S."/>
            <person name="Banfield J.F."/>
        </authorList>
    </citation>
    <scope>NUCLEOTIDE SEQUENCE [LARGE SCALE GENOMIC DNA]</scope>
</reference>
<accession>A0A1G2B294</accession>
<evidence type="ECO:0000313" key="3">
    <source>
        <dbReference type="Proteomes" id="UP000179164"/>
    </source>
</evidence>
<evidence type="ECO:0000256" key="1">
    <source>
        <dbReference type="SAM" id="Phobius"/>
    </source>
</evidence>
<feature type="transmembrane region" description="Helical" evidence="1">
    <location>
        <begin position="262"/>
        <end position="285"/>
    </location>
</feature>
<sequence length="386" mass="41883">MKKLLAALLIIVFSALTVLTVAIQSARSILLDAELLKQELRDAKVYDLAVDLTIEELQKNSDAFEDVVPLLGAEEITSAFRSVISPSTIQTQTEAAIDQIYTWFTSSADIRDSKIVFSLGEVKSRAGSIAMTLLQKKFNSLPTCTPGELAQSSVSDILDRGTCRPPDVILTDLIQEADVTTALQELPDQIDVIELISQSADKGGEGESNTQGVSQADETFQMLNSTRDRINQGIVALKTLTIILLLVWLLIAALSTGSARAFFAWTGVPLLLAGITLIVPSVFLIQDVSTRLDALFIGGELPEAAKVLVSKIANDIITLIFSSVRTKGIMLGSIGFFFLMVSLFIPPPKQSKKKDAVPQIQKISLHEKLGITDNLSKRPDKPEKTT</sequence>
<proteinExistence type="predicted"/>
<protein>
    <submittedName>
        <fullName evidence="2">Uncharacterized protein</fullName>
    </submittedName>
</protein>
<dbReference type="Proteomes" id="UP000179164">
    <property type="component" value="Unassembled WGS sequence"/>
</dbReference>
<feature type="transmembrane region" description="Helical" evidence="1">
    <location>
        <begin position="235"/>
        <end position="255"/>
    </location>
</feature>
<dbReference type="EMBL" id="MHKE01000015">
    <property type="protein sequence ID" value="OGY83075.1"/>
    <property type="molecule type" value="Genomic_DNA"/>
</dbReference>
<name>A0A1G2B294_9BACT</name>
<dbReference type="AlphaFoldDB" id="A0A1G2B294"/>
<keyword evidence="1" id="KW-0812">Transmembrane</keyword>
<keyword evidence="1" id="KW-0472">Membrane</keyword>